<name>A0A1M5CFD8_9BACT</name>
<dbReference type="Proteomes" id="UP000184076">
    <property type="component" value="Unassembled WGS sequence"/>
</dbReference>
<dbReference type="AlphaFoldDB" id="A0A1M5CFD8"/>
<protein>
    <submittedName>
        <fullName evidence="1">Uncharacterized protein</fullName>
    </submittedName>
</protein>
<evidence type="ECO:0000313" key="1">
    <source>
        <dbReference type="EMBL" id="SHF53132.1"/>
    </source>
</evidence>
<accession>A0A1M5CFD8</accession>
<gene>
    <name evidence="1" type="ORF">SAMN02745206_02174</name>
</gene>
<dbReference type="RefSeq" id="WP_073039225.1">
    <property type="nucleotide sequence ID" value="NZ_FQVB01000020.1"/>
</dbReference>
<organism evidence="1 2">
    <name type="scientific">Desulfacinum infernum DSM 9756</name>
    <dbReference type="NCBI Taxonomy" id="1121391"/>
    <lineage>
        <taxon>Bacteria</taxon>
        <taxon>Pseudomonadati</taxon>
        <taxon>Thermodesulfobacteriota</taxon>
        <taxon>Syntrophobacteria</taxon>
        <taxon>Syntrophobacterales</taxon>
        <taxon>Syntrophobacteraceae</taxon>
        <taxon>Desulfacinum</taxon>
    </lineage>
</organism>
<dbReference type="OrthoDB" id="5518752at2"/>
<proteinExistence type="predicted"/>
<keyword evidence="2" id="KW-1185">Reference proteome</keyword>
<evidence type="ECO:0000313" key="2">
    <source>
        <dbReference type="Proteomes" id="UP000184076"/>
    </source>
</evidence>
<reference evidence="2" key="1">
    <citation type="submission" date="2016-11" db="EMBL/GenBank/DDBJ databases">
        <authorList>
            <person name="Varghese N."/>
            <person name="Submissions S."/>
        </authorList>
    </citation>
    <scope>NUCLEOTIDE SEQUENCE [LARGE SCALE GENOMIC DNA]</scope>
    <source>
        <strain evidence="2">DSM 9756</strain>
    </source>
</reference>
<dbReference type="STRING" id="1121391.SAMN02745206_02174"/>
<sequence>MVVYRRKEDSQTWHWCSNCSQYPSGQDVIKRQSRPEYGTFCKECEVKEQTGDCKADSLFSVRK</sequence>
<dbReference type="EMBL" id="FQVB01000020">
    <property type="protein sequence ID" value="SHF53132.1"/>
    <property type="molecule type" value="Genomic_DNA"/>
</dbReference>